<dbReference type="Gene3D" id="3.30.750.24">
    <property type="entry name" value="STAS domain"/>
    <property type="match status" value="1"/>
</dbReference>
<evidence type="ECO:0000313" key="3">
    <source>
        <dbReference type="Proteomes" id="UP001354931"/>
    </source>
</evidence>
<gene>
    <name evidence="2" type="ORF">OKJ99_31865</name>
</gene>
<dbReference type="SUPFAM" id="SSF52091">
    <property type="entry name" value="SpoIIaa-like"/>
    <property type="match status" value="1"/>
</dbReference>
<evidence type="ECO:0008006" key="4">
    <source>
        <dbReference type="Google" id="ProtNLM"/>
    </source>
</evidence>
<dbReference type="InterPro" id="IPR036513">
    <property type="entry name" value="STAS_dom_sf"/>
</dbReference>
<name>A0ABU6FF67_9ACTN</name>
<dbReference type="Proteomes" id="UP001354931">
    <property type="component" value="Unassembled WGS sequence"/>
</dbReference>
<protein>
    <recommendedName>
        <fullName evidence="4">STAS domain-containing protein</fullName>
    </recommendedName>
</protein>
<dbReference type="EMBL" id="JAOZYC010000157">
    <property type="protein sequence ID" value="MEB8342103.1"/>
    <property type="molecule type" value="Genomic_DNA"/>
</dbReference>
<feature type="region of interest" description="Disordered" evidence="1">
    <location>
        <begin position="116"/>
        <end position="138"/>
    </location>
</feature>
<evidence type="ECO:0000256" key="1">
    <source>
        <dbReference type="SAM" id="MobiDB-lite"/>
    </source>
</evidence>
<keyword evidence="3" id="KW-1185">Reference proteome</keyword>
<sequence length="138" mass="14071">MGQARVRFPVRWEDGGVLVVQVVGRFDADAAAELGALMGRLDATGQSGLVVDFQDAEHCGADGARRFVEAGLDMTAGGGALAVVADAAQQTVLRAAGVDRLPLGVHDDVAAALEEVSGRPADTLGDRDADAGSDSALR</sequence>
<reference evidence="2 3" key="1">
    <citation type="submission" date="2022-10" db="EMBL/GenBank/DDBJ databases">
        <authorList>
            <person name="Xie J."/>
            <person name="Shen N."/>
        </authorList>
    </citation>
    <scope>NUCLEOTIDE SEQUENCE [LARGE SCALE GENOMIC DNA]</scope>
    <source>
        <strain evidence="2 3">YIM65594</strain>
    </source>
</reference>
<dbReference type="RefSeq" id="WP_326021428.1">
    <property type="nucleotide sequence ID" value="NZ_JAOZYC010000157.1"/>
</dbReference>
<proteinExistence type="predicted"/>
<organism evidence="2 3">
    <name type="scientific">Streptomyces endophyticus</name>
    <dbReference type="NCBI Taxonomy" id="714166"/>
    <lineage>
        <taxon>Bacteria</taxon>
        <taxon>Bacillati</taxon>
        <taxon>Actinomycetota</taxon>
        <taxon>Actinomycetes</taxon>
        <taxon>Kitasatosporales</taxon>
        <taxon>Streptomycetaceae</taxon>
        <taxon>Streptomyces</taxon>
    </lineage>
</organism>
<comment type="caution">
    <text evidence="2">The sequence shown here is derived from an EMBL/GenBank/DDBJ whole genome shotgun (WGS) entry which is preliminary data.</text>
</comment>
<evidence type="ECO:0000313" key="2">
    <source>
        <dbReference type="EMBL" id="MEB8342103.1"/>
    </source>
</evidence>
<accession>A0ABU6FF67</accession>